<accession>A0A285N6A1</accession>
<evidence type="ECO:0000313" key="4">
    <source>
        <dbReference type="Proteomes" id="UP000219453"/>
    </source>
</evidence>
<sequence>MSSDSTLVRLLTAPARIAYRLVSLLVGVLFGLVRFVVVAVGVAIVAAVVLQAAGVAPGAVDLPGVLGGADTAPGDPNVSAYSDGDIEIDSDSVERLIHEEVNDRRAERGLDALEWNPTVASVARAHSEDMADRDYFSHTNPDGEGPFDRYREVSAGCRAYGENIALSWAGRPVERDSGAVETYETDEQLATALVEQWMNSSGHRENILRERWESGGVGVYVTAEGKVLATHNFCRGWV</sequence>
<name>A0A285N6A1_NATPI</name>
<protein>
    <submittedName>
        <fullName evidence="3">Cysteine-rich secretory protein family protein</fullName>
    </submittedName>
</protein>
<dbReference type="PANTHER" id="PTHR31157">
    <property type="entry name" value="SCP DOMAIN-CONTAINING PROTEIN"/>
    <property type="match status" value="1"/>
</dbReference>
<dbReference type="SUPFAM" id="SSF55797">
    <property type="entry name" value="PR-1-like"/>
    <property type="match status" value="1"/>
</dbReference>
<dbReference type="PANTHER" id="PTHR31157:SF1">
    <property type="entry name" value="SCP DOMAIN-CONTAINING PROTEIN"/>
    <property type="match status" value="1"/>
</dbReference>
<gene>
    <name evidence="3" type="ORF">SAMN06269185_0695</name>
</gene>
<evidence type="ECO:0000313" key="3">
    <source>
        <dbReference type="EMBL" id="SNZ04838.1"/>
    </source>
</evidence>
<dbReference type="Proteomes" id="UP000219453">
    <property type="component" value="Unassembled WGS sequence"/>
</dbReference>
<dbReference type="OrthoDB" id="60683at2157"/>
<evidence type="ECO:0000259" key="2">
    <source>
        <dbReference type="Pfam" id="PF00188"/>
    </source>
</evidence>
<keyword evidence="1" id="KW-0472">Membrane</keyword>
<dbReference type="Pfam" id="PF00188">
    <property type="entry name" value="CAP"/>
    <property type="match status" value="1"/>
</dbReference>
<dbReference type="EMBL" id="OBEJ01000001">
    <property type="protein sequence ID" value="SNZ04838.1"/>
    <property type="molecule type" value="Genomic_DNA"/>
</dbReference>
<feature type="domain" description="SCP" evidence="2">
    <location>
        <begin position="99"/>
        <end position="227"/>
    </location>
</feature>
<keyword evidence="4" id="KW-1185">Reference proteome</keyword>
<organism evidence="3 4">
    <name type="scientific">Natronoarchaeum philippinense</name>
    <dbReference type="NCBI Taxonomy" id="558529"/>
    <lineage>
        <taxon>Archaea</taxon>
        <taxon>Methanobacteriati</taxon>
        <taxon>Methanobacteriota</taxon>
        <taxon>Stenosarchaea group</taxon>
        <taxon>Halobacteria</taxon>
        <taxon>Halobacteriales</taxon>
        <taxon>Natronoarchaeaceae</taxon>
    </lineage>
</organism>
<dbReference type="InterPro" id="IPR035940">
    <property type="entry name" value="CAP_sf"/>
</dbReference>
<feature type="transmembrane region" description="Helical" evidence="1">
    <location>
        <begin position="21"/>
        <end position="50"/>
    </location>
</feature>
<proteinExistence type="predicted"/>
<dbReference type="Gene3D" id="3.40.33.10">
    <property type="entry name" value="CAP"/>
    <property type="match status" value="1"/>
</dbReference>
<evidence type="ECO:0000256" key="1">
    <source>
        <dbReference type="SAM" id="Phobius"/>
    </source>
</evidence>
<dbReference type="CDD" id="cd05379">
    <property type="entry name" value="CAP_bacterial"/>
    <property type="match status" value="1"/>
</dbReference>
<dbReference type="InterPro" id="IPR014044">
    <property type="entry name" value="CAP_dom"/>
</dbReference>
<dbReference type="AlphaFoldDB" id="A0A285N6A1"/>
<reference evidence="3 4" key="1">
    <citation type="submission" date="2017-09" db="EMBL/GenBank/DDBJ databases">
        <authorList>
            <person name="Ehlers B."/>
            <person name="Leendertz F.H."/>
        </authorList>
    </citation>
    <scope>NUCLEOTIDE SEQUENCE [LARGE SCALE GENOMIC DNA]</scope>
    <source>
        <strain evidence="3 4">DSM 27208</strain>
    </source>
</reference>
<keyword evidence="1" id="KW-1133">Transmembrane helix</keyword>
<keyword evidence="1" id="KW-0812">Transmembrane</keyword>
<dbReference type="RefSeq" id="WP_097007692.1">
    <property type="nucleotide sequence ID" value="NZ_OBEJ01000001.1"/>
</dbReference>